<dbReference type="EMBL" id="SNXC01000015">
    <property type="protein sequence ID" value="TDO95906.1"/>
    <property type="molecule type" value="Genomic_DNA"/>
</dbReference>
<feature type="transmembrane region" description="Helical" evidence="4">
    <location>
        <begin position="33"/>
        <end position="53"/>
    </location>
</feature>
<protein>
    <recommendedName>
        <fullName evidence="2">diguanylate cyclase</fullName>
        <ecNumber evidence="2">2.7.7.65</ecNumber>
    </recommendedName>
</protein>
<dbReference type="RefSeq" id="WP_133504968.1">
    <property type="nucleotide sequence ID" value="NZ_SNXC01000015.1"/>
</dbReference>
<dbReference type="NCBIfam" id="TIGR00254">
    <property type="entry name" value="GGDEF"/>
    <property type="match status" value="1"/>
</dbReference>
<feature type="transmembrane region" description="Helical" evidence="4">
    <location>
        <begin position="59"/>
        <end position="80"/>
    </location>
</feature>
<evidence type="ECO:0000256" key="1">
    <source>
        <dbReference type="ARBA" id="ARBA00001946"/>
    </source>
</evidence>
<feature type="transmembrane region" description="Helical" evidence="4">
    <location>
        <begin position="92"/>
        <end position="113"/>
    </location>
</feature>
<dbReference type="InterPro" id="IPR050469">
    <property type="entry name" value="Diguanylate_Cyclase"/>
</dbReference>
<keyword evidence="4" id="KW-0472">Membrane</keyword>
<dbReference type="InterPro" id="IPR029787">
    <property type="entry name" value="Nucleotide_cyclase"/>
</dbReference>
<dbReference type="PANTHER" id="PTHR45138:SF9">
    <property type="entry name" value="DIGUANYLATE CYCLASE DGCM-RELATED"/>
    <property type="match status" value="1"/>
</dbReference>
<dbReference type="PROSITE" id="PS50887">
    <property type="entry name" value="GGDEF"/>
    <property type="match status" value="1"/>
</dbReference>
<dbReference type="Proteomes" id="UP000294656">
    <property type="component" value="Unassembled WGS sequence"/>
</dbReference>
<dbReference type="OrthoDB" id="73375at2"/>
<dbReference type="AlphaFoldDB" id="A0A4R6M4E5"/>
<reference evidence="6 7" key="1">
    <citation type="submission" date="2019-03" db="EMBL/GenBank/DDBJ databases">
        <title>Genomic Encyclopedia of Type Strains, Phase III (KMG-III): the genomes of soil and plant-associated and newly described type strains.</title>
        <authorList>
            <person name="Whitman W."/>
        </authorList>
    </citation>
    <scope>NUCLEOTIDE SEQUENCE [LARGE SCALE GENOMIC DNA]</scope>
    <source>
        <strain evidence="6 7">CECT 7378</strain>
    </source>
</reference>
<evidence type="ECO:0000313" key="7">
    <source>
        <dbReference type="Proteomes" id="UP000294656"/>
    </source>
</evidence>
<comment type="catalytic activity">
    <reaction evidence="3">
        <text>2 GTP = 3',3'-c-di-GMP + 2 diphosphate</text>
        <dbReference type="Rhea" id="RHEA:24898"/>
        <dbReference type="ChEBI" id="CHEBI:33019"/>
        <dbReference type="ChEBI" id="CHEBI:37565"/>
        <dbReference type="ChEBI" id="CHEBI:58805"/>
        <dbReference type="EC" id="2.7.7.65"/>
    </reaction>
</comment>
<dbReference type="GO" id="GO:1902201">
    <property type="term" value="P:negative regulation of bacterial-type flagellum-dependent cell motility"/>
    <property type="evidence" value="ECO:0007669"/>
    <property type="project" value="TreeGrafter"/>
</dbReference>
<dbReference type="GO" id="GO:0043709">
    <property type="term" value="P:cell adhesion involved in single-species biofilm formation"/>
    <property type="evidence" value="ECO:0007669"/>
    <property type="project" value="TreeGrafter"/>
</dbReference>
<dbReference type="GO" id="GO:0005886">
    <property type="term" value="C:plasma membrane"/>
    <property type="evidence" value="ECO:0007669"/>
    <property type="project" value="TreeGrafter"/>
</dbReference>
<feature type="transmembrane region" description="Helical" evidence="4">
    <location>
        <begin position="133"/>
        <end position="155"/>
    </location>
</feature>
<dbReference type="EC" id="2.7.7.65" evidence="2"/>
<sequence>MTTFLAFIINVVLFSAFPLYAAMMPARFRSPALYAYMGIILVVGGLAGALFSYQVTETAYISGGNLAYGAFMMTAVMLIISEHHTGTFRNMLRLLILVDTFVFVGFNYTAWLLESDLISKPVEIPADIFKVSIEILLLGGALILLEIILMLIVFIQARRITSKLSHLAIIYTLTFISILCLDGVLFPLIALNSHPDVIQIIFGNVTGKAILAASFSVPLMIFYVISRKQFAQFVSSPLPLNELLSAPRKKLLDTLYQYEMRDRQLQQDKLELVERAEKDALTGLANRGKFNHVLDNLWSASKSAQTPITLVIGDIDYFKQFNDTYGHERGDDCLRRVAQLWSDTLEMDGALAARIGGEEFALLCPNCTYDDISERLQTFQAQLNSAAIVHEASDASAYVSMSIGVSSMTPNDDVNIRDLYVAADDNLYRAKKAGRNSIHFDAS</sequence>
<gene>
    <name evidence="6" type="ORF">DFP79_3264</name>
</gene>
<dbReference type="GO" id="GO:0052621">
    <property type="term" value="F:diguanylate cyclase activity"/>
    <property type="evidence" value="ECO:0007669"/>
    <property type="project" value="UniProtKB-EC"/>
</dbReference>
<keyword evidence="4" id="KW-1133">Transmembrane helix</keyword>
<dbReference type="Gene3D" id="3.30.70.270">
    <property type="match status" value="1"/>
</dbReference>
<proteinExistence type="predicted"/>
<feature type="transmembrane region" description="Helical" evidence="4">
    <location>
        <begin position="197"/>
        <end position="225"/>
    </location>
</feature>
<keyword evidence="4" id="KW-0812">Transmembrane</keyword>
<dbReference type="Pfam" id="PF20973">
    <property type="entry name" value="VUPS"/>
    <property type="match status" value="1"/>
</dbReference>
<feature type="transmembrane region" description="Helical" evidence="4">
    <location>
        <begin position="6"/>
        <end position="26"/>
    </location>
</feature>
<evidence type="ECO:0000256" key="4">
    <source>
        <dbReference type="SAM" id="Phobius"/>
    </source>
</evidence>
<dbReference type="InterPro" id="IPR000160">
    <property type="entry name" value="GGDEF_dom"/>
</dbReference>
<dbReference type="CDD" id="cd01949">
    <property type="entry name" value="GGDEF"/>
    <property type="match status" value="1"/>
</dbReference>
<evidence type="ECO:0000259" key="5">
    <source>
        <dbReference type="PROSITE" id="PS50887"/>
    </source>
</evidence>
<feature type="transmembrane region" description="Helical" evidence="4">
    <location>
        <begin position="167"/>
        <end position="191"/>
    </location>
</feature>
<keyword evidence="7" id="KW-1185">Reference proteome</keyword>
<comment type="cofactor">
    <cofactor evidence="1">
        <name>Mg(2+)</name>
        <dbReference type="ChEBI" id="CHEBI:18420"/>
    </cofactor>
</comment>
<dbReference type="FunFam" id="3.30.70.270:FF:000001">
    <property type="entry name" value="Diguanylate cyclase domain protein"/>
    <property type="match status" value="1"/>
</dbReference>
<organism evidence="6 7">
    <name type="scientific">Marinomonas balearica</name>
    <dbReference type="NCBI Taxonomy" id="491947"/>
    <lineage>
        <taxon>Bacteria</taxon>
        <taxon>Pseudomonadati</taxon>
        <taxon>Pseudomonadota</taxon>
        <taxon>Gammaproteobacteria</taxon>
        <taxon>Oceanospirillales</taxon>
        <taxon>Oceanospirillaceae</taxon>
        <taxon>Marinomonas</taxon>
    </lineage>
</organism>
<dbReference type="Pfam" id="PF00990">
    <property type="entry name" value="GGDEF"/>
    <property type="match status" value="1"/>
</dbReference>
<dbReference type="PANTHER" id="PTHR45138">
    <property type="entry name" value="REGULATORY COMPONENTS OF SENSORY TRANSDUCTION SYSTEM"/>
    <property type="match status" value="1"/>
</dbReference>
<evidence type="ECO:0000256" key="2">
    <source>
        <dbReference type="ARBA" id="ARBA00012528"/>
    </source>
</evidence>
<comment type="caution">
    <text evidence="6">The sequence shown here is derived from an EMBL/GenBank/DDBJ whole genome shotgun (WGS) entry which is preliminary data.</text>
</comment>
<evidence type="ECO:0000313" key="6">
    <source>
        <dbReference type="EMBL" id="TDO95906.1"/>
    </source>
</evidence>
<feature type="domain" description="GGDEF" evidence="5">
    <location>
        <begin position="306"/>
        <end position="443"/>
    </location>
</feature>
<dbReference type="SMART" id="SM00267">
    <property type="entry name" value="GGDEF"/>
    <property type="match status" value="1"/>
</dbReference>
<dbReference type="SUPFAM" id="SSF55073">
    <property type="entry name" value="Nucleotide cyclase"/>
    <property type="match status" value="1"/>
</dbReference>
<dbReference type="InterPro" id="IPR048533">
    <property type="entry name" value="VUPS"/>
</dbReference>
<evidence type="ECO:0000256" key="3">
    <source>
        <dbReference type="ARBA" id="ARBA00034247"/>
    </source>
</evidence>
<dbReference type="InterPro" id="IPR043128">
    <property type="entry name" value="Rev_trsase/Diguanyl_cyclase"/>
</dbReference>
<name>A0A4R6M4E5_9GAMM</name>
<accession>A0A4R6M4E5</accession>